<dbReference type="GO" id="GO:0046930">
    <property type="term" value="C:pore complex"/>
    <property type="evidence" value="ECO:0007669"/>
    <property type="project" value="UniProtKB-KW"/>
</dbReference>
<dbReference type="InterPro" id="IPR023614">
    <property type="entry name" value="Porin_dom_sf"/>
</dbReference>
<dbReference type="PANTHER" id="PTHR34501:SF9">
    <property type="entry name" value="MAJOR OUTER MEMBRANE PROTEIN P.IA"/>
    <property type="match status" value="1"/>
</dbReference>
<comment type="subcellular location">
    <subcellularLocation>
        <location evidence="1">Cell outer membrane</location>
        <topology evidence="1">Multi-pass membrane protein</topology>
    </subcellularLocation>
</comment>
<evidence type="ECO:0000256" key="2">
    <source>
        <dbReference type="ARBA" id="ARBA00011233"/>
    </source>
</evidence>
<evidence type="ECO:0000256" key="6">
    <source>
        <dbReference type="ARBA" id="ARBA00022729"/>
    </source>
</evidence>
<dbReference type="Pfam" id="PF13609">
    <property type="entry name" value="Porin_4"/>
    <property type="match status" value="1"/>
</dbReference>
<keyword evidence="8" id="KW-0626">Porin</keyword>
<dbReference type="PANTHER" id="PTHR34501">
    <property type="entry name" value="PROTEIN YDDL-RELATED"/>
    <property type="match status" value="1"/>
</dbReference>
<dbReference type="EMBL" id="CYGY02000068">
    <property type="protein sequence ID" value="SIT49291.1"/>
    <property type="molecule type" value="Genomic_DNA"/>
</dbReference>
<dbReference type="GO" id="GO:0015288">
    <property type="term" value="F:porin activity"/>
    <property type="evidence" value="ECO:0007669"/>
    <property type="project" value="UniProtKB-KW"/>
</dbReference>
<accession>A0A1N7SPB4</accession>
<proteinExistence type="predicted"/>
<comment type="subunit">
    <text evidence="2">Homotrimer.</text>
</comment>
<dbReference type="SUPFAM" id="SSF56935">
    <property type="entry name" value="Porins"/>
    <property type="match status" value="1"/>
</dbReference>
<evidence type="ECO:0000256" key="5">
    <source>
        <dbReference type="ARBA" id="ARBA00022692"/>
    </source>
</evidence>
<keyword evidence="6" id="KW-0732">Signal</keyword>
<evidence type="ECO:0000256" key="7">
    <source>
        <dbReference type="ARBA" id="ARBA00023065"/>
    </source>
</evidence>
<keyword evidence="4" id="KW-1134">Transmembrane beta strand</keyword>
<dbReference type="Gene3D" id="2.40.160.10">
    <property type="entry name" value="Porin"/>
    <property type="match status" value="1"/>
</dbReference>
<protein>
    <submittedName>
        <fullName evidence="12">Outer membrane porin, OmpC family</fullName>
    </submittedName>
</protein>
<keyword evidence="9" id="KW-0472">Membrane</keyword>
<name>A0A1N7SPB4_9BURK</name>
<gene>
    <name evidence="12" type="ORF">BN2476_680055</name>
</gene>
<dbReference type="RefSeq" id="WP_235851065.1">
    <property type="nucleotide sequence ID" value="NZ_CYGY02000068.1"/>
</dbReference>
<dbReference type="PRINTS" id="PR00184">
    <property type="entry name" value="NEISSPPORIN"/>
</dbReference>
<dbReference type="Proteomes" id="UP000195569">
    <property type="component" value="Unassembled WGS sequence"/>
</dbReference>
<evidence type="ECO:0000313" key="13">
    <source>
        <dbReference type="Proteomes" id="UP000195569"/>
    </source>
</evidence>
<sequence length="380" mass="40640">MEKRLIYASTSVQLIIAASVLTYTSARAQSSVTLYGLLDAGISYVNNTGGQHQYSFADGVYTGNRWGMIGSEDLGGGLKAVFNLESGFTLGTGKALGGGAAFSRRAYVGLSDSRLGAVTMGLQYDFINDFVAMYNVSGDVTGYGSHQGDYDRMGTDRLPNAVKYVSPTFYGITFGGMYSFSNVTGNFYDGSGWSAGIRYSNKPLTIGLAYTRLNGPTTDPYAKLGVKNFLGVPVATVNPVTGVVTDPYSSGNFRLDYSGALVLGGVYELGKARIMANVTQTTLKHNGVSSNLRTGEVGTIYNLTPALQGVVGYQYTTFEHQHWNQFAAGLTYNLSKTTFVYGGFDYLRASSGVNPVIGGHFAPSTSNNQLDARIAMLHKF</sequence>
<dbReference type="InterPro" id="IPR002299">
    <property type="entry name" value="Porin_Neis"/>
</dbReference>
<keyword evidence="7" id="KW-0406">Ion transport</keyword>
<dbReference type="InterPro" id="IPR050298">
    <property type="entry name" value="Gram-neg_bact_OMP"/>
</dbReference>
<dbReference type="GO" id="GO:0034220">
    <property type="term" value="P:monoatomic ion transmembrane transport"/>
    <property type="evidence" value="ECO:0007669"/>
    <property type="project" value="InterPro"/>
</dbReference>
<dbReference type="InterPro" id="IPR033900">
    <property type="entry name" value="Gram_neg_porin_domain"/>
</dbReference>
<dbReference type="InterPro" id="IPR001702">
    <property type="entry name" value="Porin_Gram-ve"/>
</dbReference>
<evidence type="ECO:0000256" key="4">
    <source>
        <dbReference type="ARBA" id="ARBA00022452"/>
    </source>
</evidence>
<organism evidence="12 13">
    <name type="scientific">Paraburkholderia piptadeniae</name>
    <dbReference type="NCBI Taxonomy" id="1701573"/>
    <lineage>
        <taxon>Bacteria</taxon>
        <taxon>Pseudomonadati</taxon>
        <taxon>Pseudomonadota</taxon>
        <taxon>Betaproteobacteria</taxon>
        <taxon>Burkholderiales</taxon>
        <taxon>Burkholderiaceae</taxon>
        <taxon>Paraburkholderia</taxon>
    </lineage>
</organism>
<evidence type="ECO:0000256" key="9">
    <source>
        <dbReference type="ARBA" id="ARBA00023136"/>
    </source>
</evidence>
<evidence type="ECO:0000256" key="8">
    <source>
        <dbReference type="ARBA" id="ARBA00023114"/>
    </source>
</evidence>
<feature type="domain" description="Porin" evidence="11">
    <location>
        <begin position="18"/>
        <end position="350"/>
    </location>
</feature>
<keyword evidence="10" id="KW-0998">Cell outer membrane</keyword>
<evidence type="ECO:0000256" key="1">
    <source>
        <dbReference type="ARBA" id="ARBA00004571"/>
    </source>
</evidence>
<evidence type="ECO:0000313" key="12">
    <source>
        <dbReference type="EMBL" id="SIT49291.1"/>
    </source>
</evidence>
<dbReference type="CDD" id="cd00342">
    <property type="entry name" value="gram_neg_porins"/>
    <property type="match status" value="1"/>
</dbReference>
<dbReference type="AlphaFoldDB" id="A0A1N7SPB4"/>
<evidence type="ECO:0000256" key="3">
    <source>
        <dbReference type="ARBA" id="ARBA00022448"/>
    </source>
</evidence>
<keyword evidence="3" id="KW-0813">Transport</keyword>
<keyword evidence="13" id="KW-1185">Reference proteome</keyword>
<dbReference type="PRINTS" id="PR00182">
    <property type="entry name" value="ECOLNEIPORIN"/>
</dbReference>
<keyword evidence="5" id="KW-0812">Transmembrane</keyword>
<evidence type="ECO:0000259" key="11">
    <source>
        <dbReference type="Pfam" id="PF13609"/>
    </source>
</evidence>
<dbReference type="GO" id="GO:0009279">
    <property type="term" value="C:cell outer membrane"/>
    <property type="evidence" value="ECO:0007669"/>
    <property type="project" value="UniProtKB-SubCell"/>
</dbReference>
<reference evidence="12" key="1">
    <citation type="submission" date="2016-12" db="EMBL/GenBank/DDBJ databases">
        <authorList>
            <person name="Moulin L."/>
        </authorList>
    </citation>
    <scope>NUCLEOTIDE SEQUENCE [LARGE SCALE GENOMIC DNA]</scope>
    <source>
        <strain evidence="12">STM 7183</strain>
    </source>
</reference>
<evidence type="ECO:0000256" key="10">
    <source>
        <dbReference type="ARBA" id="ARBA00023237"/>
    </source>
</evidence>
<comment type="caution">
    <text evidence="12">The sequence shown here is derived from an EMBL/GenBank/DDBJ whole genome shotgun (WGS) entry which is preliminary data.</text>
</comment>